<name>A0ACC3DJT3_9PEZI</name>
<dbReference type="EMBL" id="JAWDJW010003463">
    <property type="protein sequence ID" value="KAK3076862.1"/>
    <property type="molecule type" value="Genomic_DNA"/>
</dbReference>
<protein>
    <submittedName>
        <fullName evidence="1">Uncharacterized protein</fullName>
    </submittedName>
</protein>
<evidence type="ECO:0000313" key="1">
    <source>
        <dbReference type="EMBL" id="KAK3076862.1"/>
    </source>
</evidence>
<keyword evidence="2" id="KW-1185">Reference proteome</keyword>
<proteinExistence type="predicted"/>
<sequence>MLFTALRQGAGKELEVLRLQFNDIDAKGVKTLADSLDALPKLRRVELNGNKFAEEDPNIERISETLTERREAAGVEDAEDENWGLDELDELEDDEDEDEEDEEVQAAEDEEEEKERVLKDADKVEEQNVPQEKDKSVDQLADMLGKTGI</sequence>
<evidence type="ECO:0000313" key="2">
    <source>
        <dbReference type="Proteomes" id="UP001186974"/>
    </source>
</evidence>
<accession>A0ACC3DJT3</accession>
<gene>
    <name evidence="1" type="ORF">LTS18_011789</name>
</gene>
<reference evidence="1" key="1">
    <citation type="submission" date="2024-09" db="EMBL/GenBank/DDBJ databases">
        <title>Black Yeasts Isolated from many extreme environments.</title>
        <authorList>
            <person name="Coleine C."/>
            <person name="Stajich J.E."/>
            <person name="Selbmann L."/>
        </authorList>
    </citation>
    <scope>NUCLEOTIDE SEQUENCE</scope>
    <source>
        <strain evidence="1">CCFEE 5737</strain>
    </source>
</reference>
<comment type="caution">
    <text evidence="1">The sequence shown here is derived from an EMBL/GenBank/DDBJ whole genome shotgun (WGS) entry which is preliminary data.</text>
</comment>
<organism evidence="1 2">
    <name type="scientific">Coniosporium uncinatum</name>
    <dbReference type="NCBI Taxonomy" id="93489"/>
    <lineage>
        <taxon>Eukaryota</taxon>
        <taxon>Fungi</taxon>
        <taxon>Dikarya</taxon>
        <taxon>Ascomycota</taxon>
        <taxon>Pezizomycotina</taxon>
        <taxon>Dothideomycetes</taxon>
        <taxon>Dothideomycetes incertae sedis</taxon>
        <taxon>Coniosporium</taxon>
    </lineage>
</organism>
<dbReference type="Proteomes" id="UP001186974">
    <property type="component" value="Unassembled WGS sequence"/>
</dbReference>